<gene>
    <name evidence="1" type="ORF">Pma05_12950</name>
</gene>
<proteinExistence type="predicted"/>
<protein>
    <submittedName>
        <fullName evidence="1">Uncharacterized protein</fullName>
    </submittedName>
</protein>
<dbReference type="Proteomes" id="UP000621500">
    <property type="component" value="Unassembled WGS sequence"/>
</dbReference>
<evidence type="ECO:0000313" key="2">
    <source>
        <dbReference type="Proteomes" id="UP000621500"/>
    </source>
</evidence>
<accession>A0ABQ4EIZ2</accession>
<dbReference type="RefSeq" id="WP_203856346.1">
    <property type="nucleotide sequence ID" value="NZ_BAAAZQ010000005.1"/>
</dbReference>
<organism evidence="1 2">
    <name type="scientific">Plantactinospora mayteni</name>
    <dbReference type="NCBI Taxonomy" id="566021"/>
    <lineage>
        <taxon>Bacteria</taxon>
        <taxon>Bacillati</taxon>
        <taxon>Actinomycetota</taxon>
        <taxon>Actinomycetes</taxon>
        <taxon>Micromonosporales</taxon>
        <taxon>Micromonosporaceae</taxon>
        <taxon>Plantactinospora</taxon>
    </lineage>
</organism>
<dbReference type="EMBL" id="BONX01000007">
    <property type="protein sequence ID" value="GIG94722.1"/>
    <property type="molecule type" value="Genomic_DNA"/>
</dbReference>
<comment type="caution">
    <text evidence="1">The sequence shown here is derived from an EMBL/GenBank/DDBJ whole genome shotgun (WGS) entry which is preliminary data.</text>
</comment>
<reference evidence="1 2" key="1">
    <citation type="submission" date="2021-01" db="EMBL/GenBank/DDBJ databases">
        <title>Whole genome shotgun sequence of Plantactinospora mayteni NBRC 109088.</title>
        <authorList>
            <person name="Komaki H."/>
            <person name="Tamura T."/>
        </authorList>
    </citation>
    <scope>NUCLEOTIDE SEQUENCE [LARGE SCALE GENOMIC DNA]</scope>
    <source>
        <strain evidence="1 2">NBRC 109088</strain>
    </source>
</reference>
<name>A0ABQ4EIZ2_9ACTN</name>
<sequence>MRALDRYHVCGGGADAQAWIRRAVCRCFLGAVRSATNIWAMTDRIGSSFGACATRRLRGAGTADASAWRTVRR</sequence>
<keyword evidence="2" id="KW-1185">Reference proteome</keyword>
<evidence type="ECO:0000313" key="1">
    <source>
        <dbReference type="EMBL" id="GIG94722.1"/>
    </source>
</evidence>